<name>A0AAV7AA61_ENGPU</name>
<evidence type="ECO:0000313" key="2">
    <source>
        <dbReference type="Proteomes" id="UP000824782"/>
    </source>
</evidence>
<organism evidence="1 2">
    <name type="scientific">Engystomops pustulosus</name>
    <name type="common">Tungara frog</name>
    <name type="synonym">Physalaemus pustulosus</name>
    <dbReference type="NCBI Taxonomy" id="76066"/>
    <lineage>
        <taxon>Eukaryota</taxon>
        <taxon>Metazoa</taxon>
        <taxon>Chordata</taxon>
        <taxon>Craniata</taxon>
        <taxon>Vertebrata</taxon>
        <taxon>Euteleostomi</taxon>
        <taxon>Amphibia</taxon>
        <taxon>Batrachia</taxon>
        <taxon>Anura</taxon>
        <taxon>Neobatrachia</taxon>
        <taxon>Hyloidea</taxon>
        <taxon>Leptodactylidae</taxon>
        <taxon>Leiuperinae</taxon>
        <taxon>Engystomops</taxon>
    </lineage>
</organism>
<sequence>MFLYKQSLRAGSCPNNQFGFSCSYFGARHQMFLDICLLAKVQSLQILLRRSDQEHVQWPHCSCSCR</sequence>
<evidence type="ECO:0000313" key="1">
    <source>
        <dbReference type="EMBL" id="KAG8554983.1"/>
    </source>
</evidence>
<dbReference type="EMBL" id="WNYA01000010">
    <property type="protein sequence ID" value="KAG8554983.1"/>
    <property type="molecule type" value="Genomic_DNA"/>
</dbReference>
<dbReference type="Proteomes" id="UP000824782">
    <property type="component" value="Unassembled WGS sequence"/>
</dbReference>
<dbReference type="PROSITE" id="PS51257">
    <property type="entry name" value="PROKAR_LIPOPROTEIN"/>
    <property type="match status" value="1"/>
</dbReference>
<comment type="caution">
    <text evidence="1">The sequence shown here is derived from an EMBL/GenBank/DDBJ whole genome shotgun (WGS) entry which is preliminary data.</text>
</comment>
<accession>A0AAV7AA61</accession>
<dbReference type="AlphaFoldDB" id="A0AAV7AA61"/>
<protein>
    <submittedName>
        <fullName evidence="1">Uncharacterized protein</fullName>
    </submittedName>
</protein>
<gene>
    <name evidence="1" type="ORF">GDO81_003959</name>
</gene>
<keyword evidence="2" id="KW-1185">Reference proteome</keyword>
<proteinExistence type="predicted"/>
<reference evidence="1" key="1">
    <citation type="thesis" date="2020" institute="ProQuest LLC" country="789 East Eisenhower Parkway, Ann Arbor, MI, USA">
        <title>Comparative Genomics and Chromosome Evolution.</title>
        <authorList>
            <person name="Mudd A.B."/>
        </authorList>
    </citation>
    <scope>NUCLEOTIDE SEQUENCE</scope>
    <source>
        <strain evidence="1">237g6f4</strain>
        <tissue evidence="1">Blood</tissue>
    </source>
</reference>